<dbReference type="Proteomes" id="UP001279642">
    <property type="component" value="Unassembled WGS sequence"/>
</dbReference>
<evidence type="ECO:0000259" key="1">
    <source>
        <dbReference type="Pfam" id="PF01425"/>
    </source>
</evidence>
<reference evidence="2 3" key="1">
    <citation type="journal article" date="2016" name="Antonie Van Leeuwenhoek">
        <title>Dongia soli sp. nov., isolated from soil from Dokdo, Korea.</title>
        <authorList>
            <person name="Kim D.U."/>
            <person name="Lee H."/>
            <person name="Kim H."/>
            <person name="Kim S.G."/>
            <person name="Ka J.O."/>
        </authorList>
    </citation>
    <scope>NUCLEOTIDE SEQUENCE [LARGE SCALE GENOMIC DNA]</scope>
    <source>
        <strain evidence="2 3">D78</strain>
    </source>
</reference>
<dbReference type="Pfam" id="PF01425">
    <property type="entry name" value="Amidase"/>
    <property type="match status" value="1"/>
</dbReference>
<dbReference type="InterPro" id="IPR036928">
    <property type="entry name" value="AS_sf"/>
</dbReference>
<dbReference type="InterPro" id="IPR020556">
    <property type="entry name" value="Amidase_CS"/>
</dbReference>
<feature type="domain" description="Amidase" evidence="1">
    <location>
        <begin position="29"/>
        <end position="450"/>
    </location>
</feature>
<dbReference type="SUPFAM" id="SSF75304">
    <property type="entry name" value="Amidase signature (AS) enzymes"/>
    <property type="match status" value="1"/>
</dbReference>
<comment type="caution">
    <text evidence="2">The sequence shown here is derived from an EMBL/GenBank/DDBJ whole genome shotgun (WGS) entry which is preliminary data.</text>
</comment>
<dbReference type="PANTHER" id="PTHR11895:SF76">
    <property type="entry name" value="INDOLEACETAMIDE HYDROLASE"/>
    <property type="match status" value="1"/>
</dbReference>
<proteinExistence type="predicted"/>
<sequence>MAIALDLYRLTAVAAVAALRRGEVTPLDLIDAAEARIAATNSAVNAIVTLCLDRARAAARELMAKPIEARGLLCGLPLAVKDLSDVAGVRTTYGSPIFKDHVPNRSDPMVERLESNGAIVIGMSNSPEFGAGGNTFNEVFGETRNPWNTALNAGGSSGGAAAALAAGQVWLATGSDLGGSLRTPASFCSVVGLRPSPGRVARNPGEIRFDTMSVEGPMARNVADVAVMLDAMVGYDEADPISLPAPAESFLAAAQNGRLPRRVAISADLGITPVEPETRAVLAAAADKLRAAGVEVVEACPDFAGVPTAFQTLRAVDYAASMRPLLERYREHLKPDVIWNIEKGLELTVEQIGQATRRRSRLYAEMVAFFKEYDLLIAPAACTPPRDIKERWMRKVAGVEMENYVDWLKIASVVTVSSCPALALPAGFTPDGRPVGLQLVARPRGEAALLGAAAAIESLFGLAGQVPLDPREG</sequence>
<evidence type="ECO:0000313" key="2">
    <source>
        <dbReference type="EMBL" id="MDY0882383.1"/>
    </source>
</evidence>
<name>A0ABU5E855_9PROT</name>
<gene>
    <name evidence="2" type="ORF">SMD27_05985</name>
</gene>
<dbReference type="Gene3D" id="3.90.1300.10">
    <property type="entry name" value="Amidase signature (AS) domain"/>
    <property type="match status" value="1"/>
</dbReference>
<accession>A0ABU5E855</accession>
<dbReference type="InterPro" id="IPR023631">
    <property type="entry name" value="Amidase_dom"/>
</dbReference>
<organism evidence="2 3">
    <name type="scientific">Dongia soli</name>
    <dbReference type="NCBI Taxonomy" id="600628"/>
    <lineage>
        <taxon>Bacteria</taxon>
        <taxon>Pseudomonadati</taxon>
        <taxon>Pseudomonadota</taxon>
        <taxon>Alphaproteobacteria</taxon>
        <taxon>Rhodospirillales</taxon>
        <taxon>Dongiaceae</taxon>
        <taxon>Dongia</taxon>
    </lineage>
</organism>
<dbReference type="PROSITE" id="PS00571">
    <property type="entry name" value="AMIDASES"/>
    <property type="match status" value="1"/>
</dbReference>
<dbReference type="EMBL" id="JAXCLW010000001">
    <property type="protein sequence ID" value="MDY0882383.1"/>
    <property type="molecule type" value="Genomic_DNA"/>
</dbReference>
<dbReference type="RefSeq" id="WP_320507407.1">
    <property type="nucleotide sequence ID" value="NZ_JAXCLW010000001.1"/>
</dbReference>
<protein>
    <submittedName>
        <fullName evidence="2">Amidase family protein</fullName>
    </submittedName>
</protein>
<keyword evidence="3" id="KW-1185">Reference proteome</keyword>
<evidence type="ECO:0000313" key="3">
    <source>
        <dbReference type="Proteomes" id="UP001279642"/>
    </source>
</evidence>
<dbReference type="PANTHER" id="PTHR11895">
    <property type="entry name" value="TRANSAMIDASE"/>
    <property type="match status" value="1"/>
</dbReference>
<dbReference type="InterPro" id="IPR000120">
    <property type="entry name" value="Amidase"/>
</dbReference>